<keyword evidence="4" id="KW-0539">Nucleus</keyword>
<dbReference type="OrthoDB" id="1592334at2759"/>
<keyword evidence="3" id="KW-0804">Transcription</keyword>
<gene>
    <name evidence="6" type="ORF">FRX31_035159</name>
</gene>
<dbReference type="GO" id="GO:0048731">
    <property type="term" value="P:system development"/>
    <property type="evidence" value="ECO:0007669"/>
    <property type="project" value="TreeGrafter"/>
</dbReference>
<dbReference type="PROSITE" id="PS51005">
    <property type="entry name" value="NAC"/>
    <property type="match status" value="1"/>
</dbReference>
<evidence type="ECO:0000256" key="4">
    <source>
        <dbReference type="ARBA" id="ARBA00023242"/>
    </source>
</evidence>
<sequence length="168" mass="19521">MSQFNIPSSGNFVVVPRKDGDILLAKGFIFTPKEEELVDQYLKKKAYCQDLPCEIIKPIDDLYKMNSDQIPMRDFVYGKTNEAFFFTDNHTRYLEDNQTFCPTSGGYWQVTDTNKQVLDRNNNIIGYKDRLIFFGGKYPNGQISNYAIEEFRLNSQQNATLDLNIRNN</sequence>
<organism evidence="6 7">
    <name type="scientific">Thalictrum thalictroides</name>
    <name type="common">Rue-anemone</name>
    <name type="synonym">Anemone thalictroides</name>
    <dbReference type="NCBI Taxonomy" id="46969"/>
    <lineage>
        <taxon>Eukaryota</taxon>
        <taxon>Viridiplantae</taxon>
        <taxon>Streptophyta</taxon>
        <taxon>Embryophyta</taxon>
        <taxon>Tracheophyta</taxon>
        <taxon>Spermatophyta</taxon>
        <taxon>Magnoliopsida</taxon>
        <taxon>Ranunculales</taxon>
        <taxon>Ranunculaceae</taxon>
        <taxon>Thalictroideae</taxon>
        <taxon>Thalictrum</taxon>
    </lineage>
</organism>
<dbReference type="Gene3D" id="2.170.150.80">
    <property type="entry name" value="NAC domain"/>
    <property type="match status" value="1"/>
</dbReference>
<dbReference type="PANTHER" id="PTHR31719:SF123">
    <property type="entry name" value="NAC DOMAIN-CONTAINING PROTEIN"/>
    <property type="match status" value="1"/>
</dbReference>
<evidence type="ECO:0000259" key="5">
    <source>
        <dbReference type="PROSITE" id="PS51005"/>
    </source>
</evidence>
<evidence type="ECO:0000313" key="7">
    <source>
        <dbReference type="Proteomes" id="UP000554482"/>
    </source>
</evidence>
<dbReference type="InterPro" id="IPR036093">
    <property type="entry name" value="NAC_dom_sf"/>
</dbReference>
<keyword evidence="2" id="KW-0238">DNA-binding</keyword>
<feature type="non-terminal residue" evidence="6">
    <location>
        <position position="168"/>
    </location>
</feature>
<dbReference type="GO" id="GO:0006355">
    <property type="term" value="P:regulation of DNA-templated transcription"/>
    <property type="evidence" value="ECO:0007669"/>
    <property type="project" value="InterPro"/>
</dbReference>
<evidence type="ECO:0000256" key="1">
    <source>
        <dbReference type="ARBA" id="ARBA00023015"/>
    </source>
</evidence>
<evidence type="ECO:0000256" key="2">
    <source>
        <dbReference type="ARBA" id="ARBA00023125"/>
    </source>
</evidence>
<comment type="caution">
    <text evidence="6">The sequence shown here is derived from an EMBL/GenBank/DDBJ whole genome shotgun (WGS) entry which is preliminary data.</text>
</comment>
<dbReference type="InterPro" id="IPR003441">
    <property type="entry name" value="NAC-dom"/>
</dbReference>
<dbReference type="EMBL" id="JABWDY010044289">
    <property type="protein sequence ID" value="KAF5175254.1"/>
    <property type="molecule type" value="Genomic_DNA"/>
</dbReference>
<name>A0A7J6URP7_THATH</name>
<reference evidence="6 7" key="1">
    <citation type="submission" date="2020-06" db="EMBL/GenBank/DDBJ databases">
        <title>Transcriptomic and genomic resources for Thalictrum thalictroides and T. hernandezii: Facilitating candidate gene discovery in an emerging model plant lineage.</title>
        <authorList>
            <person name="Arias T."/>
            <person name="Riano-Pachon D.M."/>
            <person name="Di Stilio V.S."/>
        </authorList>
    </citation>
    <scope>NUCLEOTIDE SEQUENCE [LARGE SCALE GENOMIC DNA]</scope>
    <source>
        <strain evidence="7">cv. WT478/WT964</strain>
        <tissue evidence="6">Leaves</tissue>
    </source>
</reference>
<dbReference type="SUPFAM" id="SSF101941">
    <property type="entry name" value="NAC domain"/>
    <property type="match status" value="1"/>
</dbReference>
<accession>A0A7J6URP7</accession>
<dbReference type="AlphaFoldDB" id="A0A7J6URP7"/>
<keyword evidence="7" id="KW-1185">Reference proteome</keyword>
<protein>
    <submittedName>
        <fullName evidence="6">Nac domain-containing protein</fullName>
    </submittedName>
</protein>
<evidence type="ECO:0000313" key="6">
    <source>
        <dbReference type="EMBL" id="KAF5175254.1"/>
    </source>
</evidence>
<dbReference type="GO" id="GO:0003677">
    <property type="term" value="F:DNA binding"/>
    <property type="evidence" value="ECO:0007669"/>
    <property type="project" value="UniProtKB-KW"/>
</dbReference>
<keyword evidence="1" id="KW-0805">Transcription regulation</keyword>
<evidence type="ECO:0000256" key="3">
    <source>
        <dbReference type="ARBA" id="ARBA00023163"/>
    </source>
</evidence>
<dbReference type="Proteomes" id="UP000554482">
    <property type="component" value="Unassembled WGS sequence"/>
</dbReference>
<feature type="domain" description="NAC" evidence="5">
    <location>
        <begin position="24"/>
        <end position="168"/>
    </location>
</feature>
<dbReference type="PANTHER" id="PTHR31719">
    <property type="entry name" value="NAC TRANSCRIPTION FACTOR 56"/>
    <property type="match status" value="1"/>
</dbReference>
<proteinExistence type="predicted"/>
<dbReference type="Pfam" id="PF02365">
    <property type="entry name" value="NAM"/>
    <property type="match status" value="1"/>
</dbReference>